<dbReference type="InterPro" id="IPR036390">
    <property type="entry name" value="WH_DNA-bd_sf"/>
</dbReference>
<comment type="similarity">
    <text evidence="1">In the C-terminal section; belongs to the class-I pyridoxal-phosphate-dependent aminotransferase family.</text>
</comment>
<dbReference type="InterPro" id="IPR000524">
    <property type="entry name" value="Tscrpt_reg_HTH_GntR"/>
</dbReference>
<dbReference type="PATRIC" id="fig|266835.9.peg.7023"/>
<evidence type="ECO:0000256" key="3">
    <source>
        <dbReference type="ARBA" id="ARBA00023015"/>
    </source>
</evidence>
<feature type="domain" description="HTH gntR-type" evidence="6">
    <location>
        <begin position="2"/>
        <end position="70"/>
    </location>
</feature>
<dbReference type="GO" id="GO:0030170">
    <property type="term" value="F:pyridoxal phosphate binding"/>
    <property type="evidence" value="ECO:0007669"/>
    <property type="project" value="InterPro"/>
</dbReference>
<evidence type="ECO:0000259" key="6">
    <source>
        <dbReference type="PROSITE" id="PS50949"/>
    </source>
</evidence>
<dbReference type="Pfam" id="PF00155">
    <property type="entry name" value="Aminotran_1_2"/>
    <property type="match status" value="1"/>
</dbReference>
<name>Q981V5_RHILO</name>
<keyword evidence="2" id="KW-0663">Pyridoxal phosphate</keyword>
<dbReference type="Pfam" id="PF00392">
    <property type="entry name" value="GntR"/>
    <property type="match status" value="1"/>
</dbReference>
<sequence>MSYRYNSVVDLIHKQISAGTLKVGDRLPSIRQLSLLTGFSTVTIHHAYELLESHGYCSARPRSGFYLVRTPLQQMGDFPHDGENSIEPISIVDFPHALLLSWQKRTLDAFGAPHPSADLFDCADVDRVMCRLLRRRKAIAANSVGGDPELRLQIAKRAAQRGVVTRPQDIVITGSAIQAFNLCLDALTDPGDVVLVESPSYFPALSSIKRRNLRVIEIYSHPVNGIDPDQLEHLVRNNEIRVAVLMASNHFPTGITYSEDRMKRIVSVAKKNDVTIIANSMLDDITYDSVTDNSLRKFDSGETVLQFSSFECGLSPQYGLGWIVAGKHSQKILAASYLGDYAPNDQRIQQAVAEYLSSRSHDRQLRRIRETLASRMERGLQLLADSLPTGCSVSRPTGGYMCWVRGPQKFTSMTAVLQLHKQNVSILPGSVFSAAARSFENFFALNLSFPWSAENEAKIGSIGDLIAQIVGR</sequence>
<dbReference type="SMART" id="SM00345">
    <property type="entry name" value="HTH_GNTR"/>
    <property type="match status" value="1"/>
</dbReference>
<organism evidence="7 8">
    <name type="scientific">Mesorhizobium japonicum (strain LMG 29417 / CECT 9101 / MAFF 303099)</name>
    <name type="common">Mesorhizobium loti (strain MAFF 303099)</name>
    <dbReference type="NCBI Taxonomy" id="266835"/>
    <lineage>
        <taxon>Bacteria</taxon>
        <taxon>Pseudomonadati</taxon>
        <taxon>Pseudomonadota</taxon>
        <taxon>Alphaproteobacteria</taxon>
        <taxon>Hyphomicrobiales</taxon>
        <taxon>Phyllobacteriaceae</taxon>
        <taxon>Mesorhizobium</taxon>
    </lineage>
</organism>
<dbReference type="InterPro" id="IPR015424">
    <property type="entry name" value="PyrdxlP-dep_Trfase"/>
</dbReference>
<evidence type="ECO:0000256" key="4">
    <source>
        <dbReference type="ARBA" id="ARBA00023125"/>
    </source>
</evidence>
<dbReference type="PANTHER" id="PTHR46577:SF2">
    <property type="entry name" value="TRANSCRIPTIONAL REGULATORY PROTEIN"/>
    <property type="match status" value="1"/>
</dbReference>
<dbReference type="Proteomes" id="UP000000552">
    <property type="component" value="Plasmid pMLa"/>
</dbReference>
<keyword evidence="4" id="KW-0238">DNA-binding</keyword>
<evidence type="ECO:0000313" key="7">
    <source>
        <dbReference type="EMBL" id="BAB54604.1"/>
    </source>
</evidence>
<evidence type="ECO:0000256" key="2">
    <source>
        <dbReference type="ARBA" id="ARBA00022898"/>
    </source>
</evidence>
<dbReference type="CDD" id="cd00609">
    <property type="entry name" value="AAT_like"/>
    <property type="match status" value="1"/>
</dbReference>
<geneLocation type="plasmid" evidence="7 8">
    <name>pMLa</name>
</geneLocation>
<dbReference type="GO" id="GO:0003677">
    <property type="term" value="F:DNA binding"/>
    <property type="evidence" value="ECO:0007669"/>
    <property type="project" value="UniProtKB-KW"/>
</dbReference>
<dbReference type="PANTHER" id="PTHR46577">
    <property type="entry name" value="HTH-TYPE TRANSCRIPTIONAL REGULATORY PROTEIN GABR"/>
    <property type="match status" value="1"/>
</dbReference>
<gene>
    <name evidence="7" type="ordered locus">mlr9219</name>
</gene>
<keyword evidence="3" id="KW-0805">Transcription regulation</keyword>
<dbReference type="Gene3D" id="1.10.10.10">
    <property type="entry name" value="Winged helix-like DNA-binding domain superfamily/Winged helix DNA-binding domain"/>
    <property type="match status" value="1"/>
</dbReference>
<evidence type="ECO:0000313" key="8">
    <source>
        <dbReference type="Proteomes" id="UP000000552"/>
    </source>
</evidence>
<evidence type="ECO:0000256" key="1">
    <source>
        <dbReference type="ARBA" id="ARBA00005384"/>
    </source>
</evidence>
<keyword evidence="5" id="KW-0804">Transcription</keyword>
<dbReference type="PROSITE" id="PS50949">
    <property type="entry name" value="HTH_GNTR"/>
    <property type="match status" value="1"/>
</dbReference>
<dbReference type="CDD" id="cd07377">
    <property type="entry name" value="WHTH_GntR"/>
    <property type="match status" value="1"/>
</dbReference>
<dbReference type="HOGENOM" id="CLU_017584_0_0_5"/>
<accession>Q981V5</accession>
<dbReference type="InterPro" id="IPR036388">
    <property type="entry name" value="WH-like_DNA-bd_sf"/>
</dbReference>
<dbReference type="DNASU" id="1231415"/>
<dbReference type="KEGG" id="mlo:mlr9219"/>
<proteinExistence type="inferred from homology"/>
<dbReference type="InterPro" id="IPR004839">
    <property type="entry name" value="Aminotransferase_I/II_large"/>
</dbReference>
<dbReference type="RefSeq" id="WP_010915856.1">
    <property type="nucleotide sequence ID" value="NC_002679.1"/>
</dbReference>
<dbReference type="InterPro" id="IPR051446">
    <property type="entry name" value="HTH_trans_reg/aminotransferase"/>
</dbReference>
<keyword evidence="7" id="KW-0614">Plasmid</keyword>
<dbReference type="AlphaFoldDB" id="Q981V5"/>
<dbReference type="EMBL" id="BA000013">
    <property type="protein sequence ID" value="BAB54604.1"/>
    <property type="molecule type" value="Genomic_DNA"/>
</dbReference>
<reference evidence="7 8" key="1">
    <citation type="journal article" date="2000" name="DNA Res.">
        <title>Complete genome structure of the nitrogen-fixing symbiotic bacterium Mesorhizobium loti.</title>
        <authorList>
            <person name="Kaneko T."/>
            <person name="Nakamura Y."/>
            <person name="Sato S."/>
            <person name="Asamizu E."/>
            <person name="Kato T."/>
            <person name="Sasamoto S."/>
            <person name="Watanabe A."/>
            <person name="Idesawa K."/>
            <person name="Ishikawa A."/>
            <person name="Kawashima K."/>
            <person name="Kimura T."/>
            <person name="Kishida Y."/>
            <person name="Kiyokawa C."/>
            <person name="Kohara M."/>
            <person name="Matsumoto M."/>
            <person name="Matsuno A."/>
            <person name="Mochizuki Y."/>
            <person name="Nakayama S."/>
            <person name="Nakazaki N."/>
            <person name="Shimpo S."/>
            <person name="Sugimoto M."/>
            <person name="Takeuchi C."/>
            <person name="Yamada M."/>
            <person name="Tabata S."/>
        </authorList>
    </citation>
    <scope>NUCLEOTIDE SEQUENCE [LARGE SCALE GENOMIC DNA]</scope>
    <source>
        <strain evidence="8">LMG 29417 / CECT 9101 / MAFF 303099</strain>
        <plasmid evidence="7 8">pMLa</plasmid>
    </source>
</reference>
<dbReference type="SUPFAM" id="SSF46785">
    <property type="entry name" value="Winged helix' DNA-binding domain"/>
    <property type="match status" value="1"/>
</dbReference>
<evidence type="ECO:0000256" key="5">
    <source>
        <dbReference type="ARBA" id="ARBA00023163"/>
    </source>
</evidence>
<dbReference type="GO" id="GO:0003700">
    <property type="term" value="F:DNA-binding transcription factor activity"/>
    <property type="evidence" value="ECO:0007669"/>
    <property type="project" value="InterPro"/>
</dbReference>
<dbReference type="Gene3D" id="3.40.640.10">
    <property type="entry name" value="Type I PLP-dependent aspartate aminotransferase-like (Major domain)"/>
    <property type="match status" value="1"/>
</dbReference>
<dbReference type="InterPro" id="IPR015422">
    <property type="entry name" value="PyrdxlP-dep_Trfase_small"/>
</dbReference>
<dbReference type="Gene3D" id="3.90.1150.10">
    <property type="entry name" value="Aspartate Aminotransferase, domain 1"/>
    <property type="match status" value="1"/>
</dbReference>
<dbReference type="SUPFAM" id="SSF53383">
    <property type="entry name" value="PLP-dependent transferases"/>
    <property type="match status" value="1"/>
</dbReference>
<protein>
    <submittedName>
        <fullName evidence="7">Mlr9219 protein</fullName>
    </submittedName>
</protein>
<dbReference type="InterPro" id="IPR015421">
    <property type="entry name" value="PyrdxlP-dep_Trfase_major"/>
</dbReference>